<dbReference type="CDD" id="cd11013">
    <property type="entry name" value="Plantacyanin"/>
    <property type="match status" value="1"/>
</dbReference>
<dbReference type="PROSITE" id="PS51485">
    <property type="entry name" value="PHYTOCYANIN"/>
    <property type="match status" value="1"/>
</dbReference>
<evidence type="ECO:0000256" key="6">
    <source>
        <dbReference type="SAM" id="SignalP"/>
    </source>
</evidence>
<dbReference type="GO" id="GO:0046872">
    <property type="term" value="F:metal ion binding"/>
    <property type="evidence" value="ECO:0007669"/>
    <property type="project" value="UniProtKB-KW"/>
</dbReference>
<proteinExistence type="predicted"/>
<evidence type="ECO:0000259" key="7">
    <source>
        <dbReference type="PROSITE" id="PS51485"/>
    </source>
</evidence>
<dbReference type="OrthoDB" id="2011645at2759"/>
<protein>
    <recommendedName>
        <fullName evidence="4">Basic blue protein</fullName>
    </recommendedName>
    <alternativeName>
        <fullName evidence="5">Plantacyanin</fullName>
    </alternativeName>
</protein>
<dbReference type="InterPro" id="IPR039391">
    <property type="entry name" value="Phytocyanin-like"/>
</dbReference>
<feature type="domain" description="Phytocyanin" evidence="7">
    <location>
        <begin position="32"/>
        <end position="128"/>
    </location>
</feature>
<evidence type="ECO:0000256" key="4">
    <source>
        <dbReference type="ARBA" id="ARBA00071970"/>
    </source>
</evidence>
<evidence type="ECO:0000256" key="2">
    <source>
        <dbReference type="ARBA" id="ARBA00023008"/>
    </source>
</evidence>
<keyword evidence="6" id="KW-0732">Signal</keyword>
<dbReference type="PANTHER" id="PTHR33021">
    <property type="entry name" value="BLUE COPPER PROTEIN"/>
    <property type="match status" value="1"/>
</dbReference>
<gene>
    <name evidence="8" type="ORF">Lalb_Chr17g0348871</name>
</gene>
<evidence type="ECO:0000256" key="5">
    <source>
        <dbReference type="ARBA" id="ARBA00082491"/>
    </source>
</evidence>
<dbReference type="SUPFAM" id="SSF49503">
    <property type="entry name" value="Cupredoxins"/>
    <property type="match status" value="1"/>
</dbReference>
<evidence type="ECO:0000313" key="8">
    <source>
        <dbReference type="EMBL" id="KAE9596398.1"/>
    </source>
</evidence>
<keyword evidence="9" id="KW-1185">Reference proteome</keyword>
<dbReference type="EMBL" id="WOCE01000017">
    <property type="protein sequence ID" value="KAE9596398.1"/>
    <property type="molecule type" value="Genomic_DNA"/>
</dbReference>
<dbReference type="PANTHER" id="PTHR33021:SF424">
    <property type="entry name" value="BASIC BLUE PROTEIN"/>
    <property type="match status" value="1"/>
</dbReference>
<dbReference type="InterPro" id="IPR008972">
    <property type="entry name" value="Cupredoxin"/>
</dbReference>
<keyword evidence="2" id="KW-0186">Copper</keyword>
<name>A0A6A4PA44_LUPAL</name>
<feature type="signal peptide" evidence="6">
    <location>
        <begin position="1"/>
        <end position="25"/>
    </location>
</feature>
<accession>A0A6A4PA44</accession>
<evidence type="ECO:0000256" key="3">
    <source>
        <dbReference type="ARBA" id="ARBA00023157"/>
    </source>
</evidence>
<dbReference type="FunFam" id="2.60.40.420:FF:000013">
    <property type="entry name" value="basic blue protein-like"/>
    <property type="match status" value="1"/>
</dbReference>
<dbReference type="Gene3D" id="2.60.40.420">
    <property type="entry name" value="Cupredoxins - blue copper proteins"/>
    <property type="match status" value="1"/>
</dbReference>
<keyword evidence="1" id="KW-0479">Metal-binding</keyword>
<comment type="caution">
    <text evidence="8">The sequence shown here is derived from an EMBL/GenBank/DDBJ whole genome shotgun (WGS) entry which is preliminary data.</text>
</comment>
<dbReference type="GO" id="GO:0005886">
    <property type="term" value="C:plasma membrane"/>
    <property type="evidence" value="ECO:0007669"/>
    <property type="project" value="TreeGrafter"/>
</dbReference>
<feature type="chain" id="PRO_5025663742" description="Basic blue protein" evidence="6">
    <location>
        <begin position="26"/>
        <end position="128"/>
    </location>
</feature>
<dbReference type="InterPro" id="IPR041844">
    <property type="entry name" value="Plantacyanin"/>
</dbReference>
<dbReference type="InterPro" id="IPR003245">
    <property type="entry name" value="Phytocyanin_dom"/>
</dbReference>
<keyword evidence="3" id="KW-1015">Disulfide bond</keyword>
<dbReference type="Proteomes" id="UP000447434">
    <property type="component" value="Chromosome 17"/>
</dbReference>
<evidence type="ECO:0000256" key="1">
    <source>
        <dbReference type="ARBA" id="ARBA00022723"/>
    </source>
</evidence>
<dbReference type="AlphaFoldDB" id="A0A6A4PA44"/>
<dbReference type="GO" id="GO:0009055">
    <property type="term" value="F:electron transfer activity"/>
    <property type="evidence" value="ECO:0007669"/>
    <property type="project" value="InterPro"/>
</dbReference>
<evidence type="ECO:0000313" key="9">
    <source>
        <dbReference type="Proteomes" id="UP000447434"/>
    </source>
</evidence>
<sequence>MGEGRGNSAMIVVMVLLLFCMLVFQSEIADADTYTVGDEAGWTFGVASWPNGKQFEEGDKFVFKYDRNIHNVVKVNETGYNACDYTGDVAVLQSGNDTLRLTAGTHYFICHIADHCQQRGMKIALHLL</sequence>
<organism evidence="8 9">
    <name type="scientific">Lupinus albus</name>
    <name type="common">White lupine</name>
    <name type="synonym">Lupinus termis</name>
    <dbReference type="NCBI Taxonomy" id="3870"/>
    <lineage>
        <taxon>Eukaryota</taxon>
        <taxon>Viridiplantae</taxon>
        <taxon>Streptophyta</taxon>
        <taxon>Embryophyta</taxon>
        <taxon>Tracheophyta</taxon>
        <taxon>Spermatophyta</taxon>
        <taxon>Magnoliopsida</taxon>
        <taxon>eudicotyledons</taxon>
        <taxon>Gunneridae</taxon>
        <taxon>Pentapetalae</taxon>
        <taxon>rosids</taxon>
        <taxon>fabids</taxon>
        <taxon>Fabales</taxon>
        <taxon>Fabaceae</taxon>
        <taxon>Papilionoideae</taxon>
        <taxon>50 kb inversion clade</taxon>
        <taxon>genistoids sensu lato</taxon>
        <taxon>core genistoids</taxon>
        <taxon>Genisteae</taxon>
        <taxon>Lupinus</taxon>
    </lineage>
</organism>
<dbReference type="Pfam" id="PF02298">
    <property type="entry name" value="Cu_bind_like"/>
    <property type="match status" value="1"/>
</dbReference>
<reference evidence="9" key="1">
    <citation type="journal article" date="2020" name="Nat. Commun.">
        <title>Genome sequence of the cluster root forming white lupin.</title>
        <authorList>
            <person name="Hufnagel B."/>
            <person name="Marques A."/>
            <person name="Soriano A."/>
            <person name="Marques L."/>
            <person name="Divol F."/>
            <person name="Doumas P."/>
            <person name="Sallet E."/>
            <person name="Mancinotti D."/>
            <person name="Carrere S."/>
            <person name="Marande W."/>
            <person name="Arribat S."/>
            <person name="Keller J."/>
            <person name="Huneau C."/>
            <person name="Blein T."/>
            <person name="Aime D."/>
            <person name="Laguerre M."/>
            <person name="Taylor J."/>
            <person name="Schubert V."/>
            <person name="Nelson M."/>
            <person name="Geu-Flores F."/>
            <person name="Crespi M."/>
            <person name="Gallardo-Guerrero K."/>
            <person name="Delaux P.-M."/>
            <person name="Salse J."/>
            <person name="Berges H."/>
            <person name="Guyot R."/>
            <person name="Gouzy J."/>
            <person name="Peret B."/>
        </authorList>
    </citation>
    <scope>NUCLEOTIDE SEQUENCE [LARGE SCALE GENOMIC DNA]</scope>
    <source>
        <strain evidence="9">cv. Amiga</strain>
    </source>
</reference>